<keyword evidence="2" id="KW-1185">Reference proteome</keyword>
<proteinExistence type="predicted"/>
<evidence type="ECO:0000313" key="2">
    <source>
        <dbReference type="Proteomes" id="UP000694415"/>
    </source>
</evidence>
<reference evidence="1" key="1">
    <citation type="submission" date="2025-08" db="UniProtKB">
        <authorList>
            <consortium name="Ensembl"/>
        </authorList>
    </citation>
    <scope>IDENTIFICATION</scope>
</reference>
<sequence>MAGKWHLIFRLGEEDLMTCFPVHSLLFQECCFAIDCGSGQLTHFGPPFHISTCLFLRLMKMLEGKTTQAVSNFNLLWKASKQEMHTLIKKMTCPLLRASGVYYSSRLQWSK</sequence>
<evidence type="ECO:0000313" key="1">
    <source>
        <dbReference type="Ensembl" id="ENSMSIP00000035816.1"/>
    </source>
</evidence>
<organism evidence="1 2">
    <name type="scientific">Mus spicilegus</name>
    <name type="common">Mound-building mouse</name>
    <dbReference type="NCBI Taxonomy" id="10103"/>
    <lineage>
        <taxon>Eukaryota</taxon>
        <taxon>Metazoa</taxon>
        <taxon>Chordata</taxon>
        <taxon>Craniata</taxon>
        <taxon>Vertebrata</taxon>
        <taxon>Euteleostomi</taxon>
        <taxon>Mammalia</taxon>
        <taxon>Eutheria</taxon>
        <taxon>Euarchontoglires</taxon>
        <taxon>Glires</taxon>
        <taxon>Rodentia</taxon>
        <taxon>Myomorpha</taxon>
        <taxon>Muroidea</taxon>
        <taxon>Muridae</taxon>
        <taxon>Murinae</taxon>
        <taxon>Mus</taxon>
        <taxon>Mus</taxon>
    </lineage>
</organism>
<dbReference type="AlphaFoldDB" id="A0A8C6IDP4"/>
<accession>A0A8C6IDP4</accession>
<protein>
    <submittedName>
        <fullName evidence="1">Uncharacterized protein</fullName>
    </submittedName>
</protein>
<name>A0A8C6IDP4_MUSSI</name>
<reference evidence="1" key="2">
    <citation type="submission" date="2025-09" db="UniProtKB">
        <authorList>
            <consortium name="Ensembl"/>
        </authorList>
    </citation>
    <scope>IDENTIFICATION</scope>
</reference>
<dbReference type="Proteomes" id="UP000694415">
    <property type="component" value="Unplaced"/>
</dbReference>
<dbReference type="GeneTree" id="ENSGT01110000271808"/>
<dbReference type="Ensembl" id="ENSMSIT00000045122.1">
    <property type="protein sequence ID" value="ENSMSIP00000035816.1"/>
    <property type="gene ID" value="ENSMSIG00000029809.1"/>
</dbReference>